<keyword evidence="2" id="KW-1185">Reference proteome</keyword>
<evidence type="ECO:0000313" key="1">
    <source>
        <dbReference type="EMBL" id="MCW1885205.1"/>
    </source>
</evidence>
<sequence>MIARFLSTAVLAASVLLTGCLKPGAEAEKKQAEVKGQVFVVQRNGQTVKLGGVDVHYISREVVEAKCRQIGERIPRLLEVAEYQDNLKYVDVKIEAAYREKPSAGVRAFLSSAKDLQSDAWKRFREPQTLADDLALLAFVEENRDSFEDAGFGRNETDRCALASLITLVKDENVITTQTDADGNYSLSVPAPADGYVFAESSRQLGKDDTEIYYWIQPLTVSLTGPLHLSSPNRFNVHMLDEMIRPVPREKKESGALAIEEEYKLRNPYWFAAAENLLKRIKSNESEVKELRDSVYDVEAAIERAKYEEVGDEAGEDE</sequence>
<organism evidence="1 2">
    <name type="scientific">Luteolibacter flavescens</name>
    <dbReference type="NCBI Taxonomy" id="1859460"/>
    <lineage>
        <taxon>Bacteria</taxon>
        <taxon>Pseudomonadati</taxon>
        <taxon>Verrucomicrobiota</taxon>
        <taxon>Verrucomicrobiia</taxon>
        <taxon>Verrucomicrobiales</taxon>
        <taxon>Verrucomicrobiaceae</taxon>
        <taxon>Luteolibacter</taxon>
    </lineage>
</organism>
<accession>A0ABT3FQF1</accession>
<dbReference type="EMBL" id="JAPDDS010000005">
    <property type="protein sequence ID" value="MCW1885205.1"/>
    <property type="molecule type" value="Genomic_DNA"/>
</dbReference>
<comment type="caution">
    <text evidence="1">The sequence shown here is derived from an EMBL/GenBank/DDBJ whole genome shotgun (WGS) entry which is preliminary data.</text>
</comment>
<protein>
    <recommendedName>
        <fullName evidence="3">Lipoprotein</fullName>
    </recommendedName>
</protein>
<dbReference type="PROSITE" id="PS51257">
    <property type="entry name" value="PROKAR_LIPOPROTEIN"/>
    <property type="match status" value="1"/>
</dbReference>
<name>A0ABT3FQF1_9BACT</name>
<evidence type="ECO:0000313" key="2">
    <source>
        <dbReference type="Proteomes" id="UP001207930"/>
    </source>
</evidence>
<proteinExistence type="predicted"/>
<reference evidence="1 2" key="1">
    <citation type="submission" date="2022-10" db="EMBL/GenBank/DDBJ databases">
        <title>Luteolibacter flavescens strain MCCC 1K03193, whole genome shotgun sequencing project.</title>
        <authorList>
            <person name="Zhao G."/>
            <person name="Shen L."/>
        </authorList>
    </citation>
    <scope>NUCLEOTIDE SEQUENCE [LARGE SCALE GENOMIC DNA]</scope>
    <source>
        <strain evidence="1 2">MCCC 1K03193</strain>
    </source>
</reference>
<gene>
    <name evidence="1" type="ORF">OKA04_10740</name>
</gene>
<dbReference type="Proteomes" id="UP001207930">
    <property type="component" value="Unassembled WGS sequence"/>
</dbReference>
<evidence type="ECO:0008006" key="3">
    <source>
        <dbReference type="Google" id="ProtNLM"/>
    </source>
</evidence>
<dbReference type="RefSeq" id="WP_264501162.1">
    <property type="nucleotide sequence ID" value="NZ_JAPDDS010000005.1"/>
</dbReference>